<dbReference type="PANTHER" id="PTHR38098:SF1">
    <property type="entry name" value="LPS-ASSEMBLY LIPOPROTEIN LPTE"/>
    <property type="match status" value="1"/>
</dbReference>
<dbReference type="PANTHER" id="PTHR38098">
    <property type="entry name" value="LPS-ASSEMBLY LIPOPROTEIN LPTE"/>
    <property type="match status" value="1"/>
</dbReference>
<dbReference type="GO" id="GO:1990351">
    <property type="term" value="C:transporter complex"/>
    <property type="evidence" value="ECO:0007669"/>
    <property type="project" value="TreeGrafter"/>
</dbReference>
<gene>
    <name evidence="7" type="primary">rlpB</name>
    <name evidence="6" type="synonym">lptE</name>
    <name evidence="7" type="ORF">Llan_1857</name>
</gene>
<dbReference type="STRING" id="45067.Llan_1857"/>
<evidence type="ECO:0000313" key="7">
    <source>
        <dbReference type="EMBL" id="KTD20433.1"/>
    </source>
</evidence>
<accession>A0A0W0VK09</accession>
<evidence type="ECO:0000256" key="4">
    <source>
        <dbReference type="ARBA" id="ARBA00023237"/>
    </source>
</evidence>
<dbReference type="AlphaFoldDB" id="A0A0W0VK09"/>
<dbReference type="Gene3D" id="3.30.160.150">
    <property type="entry name" value="Lipoprotein like domain"/>
    <property type="match status" value="1"/>
</dbReference>
<dbReference type="GO" id="GO:0001530">
    <property type="term" value="F:lipopolysaccharide binding"/>
    <property type="evidence" value="ECO:0007669"/>
    <property type="project" value="TreeGrafter"/>
</dbReference>
<organism evidence="7 8">
    <name type="scientific">Legionella lansingensis</name>
    <dbReference type="NCBI Taxonomy" id="45067"/>
    <lineage>
        <taxon>Bacteria</taxon>
        <taxon>Pseudomonadati</taxon>
        <taxon>Pseudomonadota</taxon>
        <taxon>Gammaproteobacteria</taxon>
        <taxon>Legionellales</taxon>
        <taxon>Legionellaceae</taxon>
        <taxon>Legionella</taxon>
    </lineage>
</organism>
<keyword evidence="5 6" id="KW-0449">Lipoprotein</keyword>
<dbReference type="PROSITE" id="PS51257">
    <property type="entry name" value="PROKAR_LIPOPROTEIN"/>
    <property type="match status" value="1"/>
</dbReference>
<dbReference type="EMBL" id="LNYI01000040">
    <property type="protein sequence ID" value="KTD20433.1"/>
    <property type="molecule type" value="Genomic_DNA"/>
</dbReference>
<dbReference type="Pfam" id="PF04390">
    <property type="entry name" value="LptE"/>
    <property type="match status" value="1"/>
</dbReference>
<sequence length="174" mass="19686">MRRLVICLILGLLASCGFHLRGMTDIPPWLNHVAIVIQNAHRDLDNLLKDQLEAYKIAITDDPTQANYLLIIEKDNYRQEVTNVSASTTPRQYLLTYDVQFSLIKAKGGPIIPSSHVFVTRQLTINNDRILGSDAEETLLKNEMRVEAATQIINRISQAKNYGPNNEPDTKYAH</sequence>
<proteinExistence type="inferred from homology"/>
<evidence type="ECO:0000256" key="1">
    <source>
        <dbReference type="ARBA" id="ARBA00022729"/>
    </source>
</evidence>
<dbReference type="RefSeq" id="WP_051546239.1">
    <property type="nucleotide sequence ID" value="NZ_CAAAJD010000025.1"/>
</dbReference>
<evidence type="ECO:0000256" key="5">
    <source>
        <dbReference type="ARBA" id="ARBA00023288"/>
    </source>
</evidence>
<protein>
    <recommendedName>
        <fullName evidence="6">LPS-assembly lipoprotein LptE</fullName>
    </recommendedName>
</protein>
<evidence type="ECO:0000256" key="6">
    <source>
        <dbReference type="HAMAP-Rule" id="MF_01186"/>
    </source>
</evidence>
<dbReference type="InterPro" id="IPR007485">
    <property type="entry name" value="LPS_assembly_LptE"/>
</dbReference>
<dbReference type="GO" id="GO:0015920">
    <property type="term" value="P:lipopolysaccharide transport"/>
    <property type="evidence" value="ECO:0007669"/>
    <property type="project" value="TreeGrafter"/>
</dbReference>
<evidence type="ECO:0000313" key="8">
    <source>
        <dbReference type="Proteomes" id="UP000054869"/>
    </source>
</evidence>
<dbReference type="GO" id="GO:0009279">
    <property type="term" value="C:cell outer membrane"/>
    <property type="evidence" value="ECO:0007669"/>
    <property type="project" value="UniProtKB-SubCell"/>
</dbReference>
<keyword evidence="1 6" id="KW-0732">Signal</keyword>
<evidence type="ECO:0000256" key="3">
    <source>
        <dbReference type="ARBA" id="ARBA00023139"/>
    </source>
</evidence>
<keyword evidence="4 6" id="KW-0998">Cell outer membrane</keyword>
<dbReference type="OrthoDB" id="7349153at2"/>
<dbReference type="Proteomes" id="UP000054869">
    <property type="component" value="Unassembled WGS sequence"/>
</dbReference>
<dbReference type="GO" id="GO:0043165">
    <property type="term" value="P:Gram-negative-bacterium-type cell outer membrane assembly"/>
    <property type="evidence" value="ECO:0007669"/>
    <property type="project" value="UniProtKB-UniRule"/>
</dbReference>
<comment type="caution">
    <text evidence="7">The sequence shown here is derived from an EMBL/GenBank/DDBJ whole genome shotgun (WGS) entry which is preliminary data.</text>
</comment>
<comment type="subcellular location">
    <subcellularLocation>
        <location evidence="6">Cell outer membrane</location>
        <topology evidence="6">Lipid-anchor</topology>
    </subcellularLocation>
</comment>
<comment type="function">
    <text evidence="6">Together with LptD, is involved in the assembly of lipopolysaccharide (LPS) at the surface of the outer membrane. Required for the proper assembly of LptD. Binds LPS and may serve as the LPS recognition site at the outer membrane.</text>
</comment>
<reference evidence="7 8" key="1">
    <citation type="submission" date="2015-11" db="EMBL/GenBank/DDBJ databases">
        <title>Genomic analysis of 38 Legionella species identifies large and diverse effector repertoires.</title>
        <authorList>
            <person name="Burstein D."/>
            <person name="Amaro F."/>
            <person name="Zusman T."/>
            <person name="Lifshitz Z."/>
            <person name="Cohen O."/>
            <person name="Gilbert J.A."/>
            <person name="Pupko T."/>
            <person name="Shuman H.A."/>
            <person name="Segal G."/>
        </authorList>
    </citation>
    <scope>NUCLEOTIDE SEQUENCE [LARGE SCALE GENOMIC DNA]</scope>
    <source>
        <strain evidence="7 8">ATCC 49751</strain>
    </source>
</reference>
<dbReference type="PATRIC" id="fig|45067.4.peg.1946"/>
<name>A0A0W0VK09_9GAMM</name>
<dbReference type="HAMAP" id="MF_01186">
    <property type="entry name" value="LPS_assembly_LptE"/>
    <property type="match status" value="1"/>
</dbReference>
<comment type="subunit">
    <text evidence="6">Component of the lipopolysaccharide transport and assembly complex. Interacts with LptD.</text>
</comment>
<keyword evidence="8" id="KW-1185">Reference proteome</keyword>
<evidence type="ECO:0000256" key="2">
    <source>
        <dbReference type="ARBA" id="ARBA00023136"/>
    </source>
</evidence>
<comment type="similarity">
    <text evidence="6">Belongs to the LptE lipoprotein family.</text>
</comment>
<keyword evidence="2 6" id="KW-0472">Membrane</keyword>
<keyword evidence="3 6" id="KW-0564">Palmitate</keyword>
<dbReference type="eggNOG" id="COG2980">
    <property type="taxonomic scope" value="Bacteria"/>
</dbReference>